<evidence type="ECO:0000313" key="3">
    <source>
        <dbReference type="Proteomes" id="UP000053676"/>
    </source>
</evidence>
<proteinExistence type="predicted"/>
<reference evidence="3" key="1">
    <citation type="journal article" date="2014" name="Nat. Genet.">
        <title>Genome of the human hookworm Necator americanus.</title>
        <authorList>
            <person name="Tang Y.T."/>
            <person name="Gao X."/>
            <person name="Rosa B.A."/>
            <person name="Abubucker S."/>
            <person name="Hallsworth-Pepin K."/>
            <person name="Martin J."/>
            <person name="Tyagi R."/>
            <person name="Heizer E."/>
            <person name="Zhang X."/>
            <person name="Bhonagiri-Palsikar V."/>
            <person name="Minx P."/>
            <person name="Warren W.C."/>
            <person name="Wang Q."/>
            <person name="Zhan B."/>
            <person name="Hotez P.J."/>
            <person name="Sternberg P.W."/>
            <person name="Dougall A."/>
            <person name="Gaze S.T."/>
            <person name="Mulvenna J."/>
            <person name="Sotillo J."/>
            <person name="Ranganathan S."/>
            <person name="Rabelo E.M."/>
            <person name="Wilson R.K."/>
            <person name="Felgner P.L."/>
            <person name="Bethony J."/>
            <person name="Hawdon J.M."/>
            <person name="Gasser R.B."/>
            <person name="Loukas A."/>
            <person name="Mitreva M."/>
        </authorList>
    </citation>
    <scope>NUCLEOTIDE SEQUENCE [LARGE SCALE GENOMIC DNA]</scope>
</reference>
<keyword evidence="3" id="KW-1185">Reference proteome</keyword>
<evidence type="ECO:0000256" key="1">
    <source>
        <dbReference type="SAM" id="MobiDB-lite"/>
    </source>
</evidence>
<dbReference type="STRING" id="51031.W2TEA8"/>
<dbReference type="EMBL" id="KI659553">
    <property type="protein sequence ID" value="ETN79327.1"/>
    <property type="molecule type" value="Genomic_DNA"/>
</dbReference>
<dbReference type="Proteomes" id="UP000053676">
    <property type="component" value="Unassembled WGS sequence"/>
</dbReference>
<feature type="region of interest" description="Disordered" evidence="1">
    <location>
        <begin position="63"/>
        <end position="90"/>
    </location>
</feature>
<sequence>MALAIPKKTSRSPRMRHFASKLATITISLDPPSPPHVSPSLPSRITTREELSFDLNYLQVPAEIDAQRSSSPPPDRRGSYASTLSDNSSITIPMSSSYQSLLSPMWTSIKYSIDECETPPNELSSRPRSAQERIGGNVQFEFLVRQFYNHGI</sequence>
<dbReference type="KEGG" id="nai:NECAME_09903"/>
<dbReference type="OMA" id="SEDSCDM"/>
<dbReference type="AlphaFoldDB" id="W2TEA8"/>
<feature type="compositionally biased region" description="Polar residues" evidence="1">
    <location>
        <begin position="80"/>
        <end position="90"/>
    </location>
</feature>
<protein>
    <submittedName>
        <fullName evidence="2">Uncharacterized protein</fullName>
    </submittedName>
</protein>
<organism evidence="2 3">
    <name type="scientific">Necator americanus</name>
    <name type="common">Human hookworm</name>
    <dbReference type="NCBI Taxonomy" id="51031"/>
    <lineage>
        <taxon>Eukaryota</taxon>
        <taxon>Metazoa</taxon>
        <taxon>Ecdysozoa</taxon>
        <taxon>Nematoda</taxon>
        <taxon>Chromadorea</taxon>
        <taxon>Rhabditida</taxon>
        <taxon>Rhabditina</taxon>
        <taxon>Rhabditomorpha</taxon>
        <taxon>Strongyloidea</taxon>
        <taxon>Ancylostomatidae</taxon>
        <taxon>Bunostominae</taxon>
        <taxon>Necator</taxon>
    </lineage>
</organism>
<name>W2TEA8_NECAM</name>
<evidence type="ECO:0000313" key="2">
    <source>
        <dbReference type="EMBL" id="ETN79327.1"/>
    </source>
</evidence>
<dbReference type="OrthoDB" id="5869691at2759"/>
<accession>W2TEA8</accession>
<gene>
    <name evidence="2" type="ORF">NECAME_09903</name>
</gene>